<name>A0ABS3BVY7_9BACT</name>
<dbReference type="RefSeq" id="WP_206571235.1">
    <property type="nucleotide sequence ID" value="NZ_JAFKCW010000005.1"/>
</dbReference>
<dbReference type="Pfam" id="PF04773">
    <property type="entry name" value="FecR"/>
    <property type="match status" value="1"/>
</dbReference>
<evidence type="ECO:0000313" key="4">
    <source>
        <dbReference type="Proteomes" id="UP000664698"/>
    </source>
</evidence>
<feature type="transmembrane region" description="Helical" evidence="1">
    <location>
        <begin position="44"/>
        <end position="67"/>
    </location>
</feature>
<dbReference type="Proteomes" id="UP000664698">
    <property type="component" value="Unassembled WGS sequence"/>
</dbReference>
<dbReference type="PANTHER" id="PTHR30273:SF2">
    <property type="entry name" value="PROTEIN FECR"/>
    <property type="match status" value="1"/>
</dbReference>
<dbReference type="InterPro" id="IPR012373">
    <property type="entry name" value="Ferrdict_sens_TM"/>
</dbReference>
<evidence type="ECO:0000259" key="2">
    <source>
        <dbReference type="Pfam" id="PF04773"/>
    </source>
</evidence>
<dbReference type="InterPro" id="IPR006860">
    <property type="entry name" value="FecR"/>
</dbReference>
<evidence type="ECO:0000256" key="1">
    <source>
        <dbReference type="SAM" id="Phobius"/>
    </source>
</evidence>
<keyword evidence="1" id="KW-0812">Transmembrane</keyword>
<accession>A0ABS3BVY7</accession>
<protein>
    <submittedName>
        <fullName evidence="3">FecR domain-containing protein</fullName>
    </submittedName>
</protein>
<dbReference type="PANTHER" id="PTHR30273">
    <property type="entry name" value="PERIPLASMIC SIGNAL SENSOR AND SIGMA FACTOR ACTIVATOR FECR-RELATED"/>
    <property type="match status" value="1"/>
</dbReference>
<sequence length="295" mass="32571">MQNSEDYLEGLNESEEVALQKKMFDAIKTGIEIRQRQVIRRKRIWKKVTLAASISLVLVSAISIWVWTGSIEVVYHTTADEILELTLPDSSSVTLNSNSTLSYRMSRLSGFDRKVRLEGEAFFSIRKDGEGNTFEVNEGGDLGVTVLGTKFNVKSSGLVEKVTLMEGSVLLGYEGKNGVSEHLMTPGECAKMDPRGKNLNSIRVENPERLSSWRDRKLKMENENLGKVLETVLEIYDLTLDDAGTLQSGTAVSGSLPLSDRPEVVLENLGILFGTSITLNGSKVTIAHIKQSETN</sequence>
<keyword evidence="1" id="KW-0472">Membrane</keyword>
<dbReference type="EMBL" id="JAFKCW010000005">
    <property type="protein sequence ID" value="MBN7803242.1"/>
    <property type="molecule type" value="Genomic_DNA"/>
</dbReference>
<evidence type="ECO:0000313" key="3">
    <source>
        <dbReference type="EMBL" id="MBN7803242.1"/>
    </source>
</evidence>
<keyword evidence="1" id="KW-1133">Transmembrane helix</keyword>
<proteinExistence type="predicted"/>
<feature type="domain" description="FecR protein" evidence="2">
    <location>
        <begin position="75"/>
        <end position="169"/>
    </location>
</feature>
<keyword evidence="4" id="KW-1185">Reference proteome</keyword>
<gene>
    <name evidence="3" type="ORF">J0A67_20370</name>
</gene>
<dbReference type="PIRSF" id="PIRSF018266">
    <property type="entry name" value="FecR"/>
    <property type="match status" value="1"/>
</dbReference>
<reference evidence="3 4" key="1">
    <citation type="submission" date="2021-03" db="EMBL/GenBank/DDBJ databases">
        <title>novel species isolated from a fishpond in China.</title>
        <authorList>
            <person name="Lu H."/>
            <person name="Cai Z."/>
        </authorList>
    </citation>
    <scope>NUCLEOTIDE SEQUENCE [LARGE SCALE GENOMIC DNA]</scope>
    <source>
        <strain evidence="3 4">JCM 31546</strain>
    </source>
</reference>
<comment type="caution">
    <text evidence="3">The sequence shown here is derived from an EMBL/GenBank/DDBJ whole genome shotgun (WGS) entry which is preliminary data.</text>
</comment>
<dbReference type="Gene3D" id="2.60.120.1440">
    <property type="match status" value="1"/>
</dbReference>
<organism evidence="3 4">
    <name type="scientific">Algoriphagus aestuariicola</name>
    <dbReference type="NCBI Taxonomy" id="1852016"/>
    <lineage>
        <taxon>Bacteria</taxon>
        <taxon>Pseudomonadati</taxon>
        <taxon>Bacteroidota</taxon>
        <taxon>Cytophagia</taxon>
        <taxon>Cytophagales</taxon>
        <taxon>Cyclobacteriaceae</taxon>
        <taxon>Algoriphagus</taxon>
    </lineage>
</organism>